<dbReference type="PANTHER" id="PTHR11827">
    <property type="entry name" value="SOLUTE CARRIER FAMILY 12, CATION COTRANSPORTERS"/>
    <property type="match status" value="1"/>
</dbReference>
<feature type="domain" description="SLC12A transporter C-terminal" evidence="5">
    <location>
        <begin position="3"/>
        <end position="66"/>
    </location>
</feature>
<dbReference type="InterPro" id="IPR018491">
    <property type="entry name" value="SLC12_C"/>
</dbReference>
<organism evidence="6 7">
    <name type="scientific">Caenorhabditis nigoni</name>
    <dbReference type="NCBI Taxonomy" id="1611254"/>
    <lineage>
        <taxon>Eukaryota</taxon>
        <taxon>Metazoa</taxon>
        <taxon>Ecdysozoa</taxon>
        <taxon>Nematoda</taxon>
        <taxon>Chromadorea</taxon>
        <taxon>Rhabditida</taxon>
        <taxon>Rhabditina</taxon>
        <taxon>Rhabditomorpha</taxon>
        <taxon>Rhabditoidea</taxon>
        <taxon>Rhabditidae</taxon>
        <taxon>Peloderinae</taxon>
        <taxon>Caenorhabditis</taxon>
    </lineage>
</organism>
<dbReference type="GO" id="GO:0006884">
    <property type="term" value="P:cell volume homeostasis"/>
    <property type="evidence" value="ECO:0007669"/>
    <property type="project" value="TreeGrafter"/>
</dbReference>
<dbReference type="GO" id="GO:0015379">
    <property type="term" value="F:potassium:chloride symporter activity"/>
    <property type="evidence" value="ECO:0007669"/>
    <property type="project" value="TreeGrafter"/>
</dbReference>
<evidence type="ECO:0000256" key="3">
    <source>
        <dbReference type="ARBA" id="ARBA00022989"/>
    </source>
</evidence>
<dbReference type="GO" id="GO:0005886">
    <property type="term" value="C:plasma membrane"/>
    <property type="evidence" value="ECO:0007669"/>
    <property type="project" value="TreeGrafter"/>
</dbReference>
<dbReference type="OrthoDB" id="2020542at2759"/>
<evidence type="ECO:0000259" key="5">
    <source>
        <dbReference type="Pfam" id="PF03522"/>
    </source>
</evidence>
<name>A0A2G5U1X6_9PELO</name>
<dbReference type="EMBL" id="PDUG01000004">
    <property type="protein sequence ID" value="PIC33518.1"/>
    <property type="molecule type" value="Genomic_DNA"/>
</dbReference>
<gene>
    <name evidence="6" type="primary">Cni-kcc-2</name>
    <name evidence="6" type="synonym">Cnig_chr_IV.g13470</name>
    <name evidence="6" type="ORF">B9Z55_013470</name>
</gene>
<keyword evidence="4" id="KW-0472">Membrane</keyword>
<protein>
    <recommendedName>
        <fullName evidence="5">SLC12A transporter C-terminal domain-containing protein</fullName>
    </recommendedName>
</protein>
<proteinExistence type="predicted"/>
<dbReference type="Pfam" id="PF03522">
    <property type="entry name" value="SLC12"/>
    <property type="match status" value="1"/>
</dbReference>
<dbReference type="GO" id="GO:0045202">
    <property type="term" value="C:synapse"/>
    <property type="evidence" value="ECO:0007669"/>
    <property type="project" value="GOC"/>
</dbReference>
<keyword evidence="3" id="KW-1133">Transmembrane helix</keyword>
<evidence type="ECO:0000313" key="6">
    <source>
        <dbReference type="EMBL" id="PIC33518.1"/>
    </source>
</evidence>
<evidence type="ECO:0000256" key="1">
    <source>
        <dbReference type="ARBA" id="ARBA00004141"/>
    </source>
</evidence>
<evidence type="ECO:0000256" key="4">
    <source>
        <dbReference type="ARBA" id="ARBA00023136"/>
    </source>
</evidence>
<dbReference type="GO" id="GO:1990573">
    <property type="term" value="P:potassium ion import across plasma membrane"/>
    <property type="evidence" value="ECO:0007669"/>
    <property type="project" value="TreeGrafter"/>
</dbReference>
<dbReference type="Proteomes" id="UP000230233">
    <property type="component" value="Chromosome IV"/>
</dbReference>
<comment type="caution">
    <text evidence="6">The sequence shown here is derived from an EMBL/GenBank/DDBJ whole genome shotgun (WGS) entry which is preliminary data.</text>
</comment>
<dbReference type="GO" id="GO:0007268">
    <property type="term" value="P:chemical synaptic transmission"/>
    <property type="evidence" value="ECO:0007669"/>
    <property type="project" value="TreeGrafter"/>
</dbReference>
<dbReference type="GO" id="GO:0055064">
    <property type="term" value="P:chloride ion homeostasis"/>
    <property type="evidence" value="ECO:0007669"/>
    <property type="project" value="TreeGrafter"/>
</dbReference>
<reference evidence="7" key="1">
    <citation type="submission" date="2017-10" db="EMBL/GenBank/DDBJ databases">
        <title>Rapid genome shrinkage in a self-fertile nematode reveals novel sperm competition proteins.</title>
        <authorList>
            <person name="Yin D."/>
            <person name="Schwarz E.M."/>
            <person name="Thomas C.G."/>
            <person name="Felde R.L."/>
            <person name="Korf I.F."/>
            <person name="Cutter A.D."/>
            <person name="Schartner C.M."/>
            <person name="Ralston E.J."/>
            <person name="Meyer B.J."/>
            <person name="Haag E.S."/>
        </authorList>
    </citation>
    <scope>NUCLEOTIDE SEQUENCE [LARGE SCALE GENOMIC DNA]</scope>
    <source>
        <strain evidence="7">JU1422</strain>
    </source>
</reference>
<dbReference type="InterPro" id="IPR004842">
    <property type="entry name" value="SLC12A_fam"/>
</dbReference>
<keyword evidence="2" id="KW-0812">Transmembrane</keyword>
<dbReference type="AlphaFoldDB" id="A0A2G5U1X6"/>
<dbReference type="PANTHER" id="PTHR11827:SF73">
    <property type="entry name" value="KAZACHOC, ISOFORM G"/>
    <property type="match status" value="1"/>
</dbReference>
<comment type="subcellular location">
    <subcellularLocation>
        <location evidence="1">Membrane</location>
        <topology evidence="1">Multi-pass membrane protein</topology>
    </subcellularLocation>
</comment>
<evidence type="ECO:0000313" key="7">
    <source>
        <dbReference type="Proteomes" id="UP000230233"/>
    </source>
</evidence>
<accession>A0A2G5U1X6</accession>
<dbReference type="GO" id="GO:0055075">
    <property type="term" value="P:potassium ion homeostasis"/>
    <property type="evidence" value="ECO:0007669"/>
    <property type="project" value="TreeGrafter"/>
</dbReference>
<keyword evidence="7" id="KW-1185">Reference proteome</keyword>
<sequence length="66" mass="7307">MHTAVKLNEMMRQKSSDAQLVFINLPGPPDADSDSYYMDFIDALTEGLDRVLLVRGTGAEVVTIYS</sequence>
<evidence type="ECO:0000256" key="2">
    <source>
        <dbReference type="ARBA" id="ARBA00022692"/>
    </source>
</evidence>